<sequence>MPRLICMRFVHIDPRIHGADQVEEKYFLFGLKDLPEIVRVGTLDVASRAMLRCGKIGGIVHIAL</sequence>
<comment type="caution">
    <text evidence="1">The sequence shown here is derived from an EMBL/GenBank/DDBJ whole genome shotgun (WGS) entry which is preliminary data.</text>
</comment>
<gene>
    <name evidence="1" type="ORF">ACFQ4G_01845</name>
</gene>
<evidence type="ECO:0000313" key="1">
    <source>
        <dbReference type="EMBL" id="MFD1300325.1"/>
    </source>
</evidence>
<proteinExistence type="predicted"/>
<keyword evidence="2" id="KW-1185">Reference proteome</keyword>
<organism evidence="1 2">
    <name type="scientific">Methylobacterium marchantiae</name>
    <dbReference type="NCBI Taxonomy" id="600331"/>
    <lineage>
        <taxon>Bacteria</taxon>
        <taxon>Pseudomonadati</taxon>
        <taxon>Pseudomonadota</taxon>
        <taxon>Alphaproteobacteria</taxon>
        <taxon>Hyphomicrobiales</taxon>
        <taxon>Methylobacteriaceae</taxon>
        <taxon>Methylobacterium</taxon>
    </lineage>
</organism>
<evidence type="ECO:0000313" key="2">
    <source>
        <dbReference type="Proteomes" id="UP001597176"/>
    </source>
</evidence>
<dbReference type="RefSeq" id="WP_238203082.1">
    <property type="nucleotide sequence ID" value="NZ_JBHTND010000002.1"/>
</dbReference>
<accession>A0ABW3WUY5</accession>
<protein>
    <submittedName>
        <fullName evidence="1">Uncharacterized protein</fullName>
    </submittedName>
</protein>
<reference evidence="2" key="1">
    <citation type="journal article" date="2019" name="Int. J. Syst. Evol. Microbiol.">
        <title>The Global Catalogue of Microorganisms (GCM) 10K type strain sequencing project: providing services to taxonomists for standard genome sequencing and annotation.</title>
        <authorList>
            <consortium name="The Broad Institute Genomics Platform"/>
            <consortium name="The Broad Institute Genome Sequencing Center for Infectious Disease"/>
            <person name="Wu L."/>
            <person name="Ma J."/>
        </authorList>
    </citation>
    <scope>NUCLEOTIDE SEQUENCE [LARGE SCALE GENOMIC DNA]</scope>
    <source>
        <strain evidence="2">CCUG 56108</strain>
    </source>
</reference>
<dbReference type="Proteomes" id="UP001597176">
    <property type="component" value="Unassembled WGS sequence"/>
</dbReference>
<dbReference type="EMBL" id="JBHTND010000002">
    <property type="protein sequence ID" value="MFD1300325.1"/>
    <property type="molecule type" value="Genomic_DNA"/>
</dbReference>
<name>A0ABW3WUY5_9HYPH</name>